<dbReference type="SUPFAM" id="SSF90123">
    <property type="entry name" value="ABC transporter transmembrane region"/>
    <property type="match status" value="2"/>
</dbReference>
<proteinExistence type="predicted"/>
<dbReference type="PANTHER" id="PTHR43394:SF1">
    <property type="entry name" value="ATP-BINDING CASSETTE SUB-FAMILY B MEMBER 10, MITOCHONDRIAL"/>
    <property type="match status" value="1"/>
</dbReference>
<feature type="domain" description="ABC transmembrane type-1" evidence="7">
    <location>
        <begin position="678"/>
        <end position="950"/>
    </location>
</feature>
<comment type="caution">
    <text evidence="8">The sequence shown here is derived from an EMBL/GenBank/DDBJ whole genome shotgun (WGS) entry which is preliminary data.</text>
</comment>
<evidence type="ECO:0000256" key="5">
    <source>
        <dbReference type="SAM" id="MobiDB-lite"/>
    </source>
</evidence>
<keyword evidence="4 6" id="KW-0472">Membrane</keyword>
<feature type="transmembrane region" description="Helical" evidence="6">
    <location>
        <begin position="713"/>
        <end position="740"/>
    </location>
</feature>
<evidence type="ECO:0000259" key="7">
    <source>
        <dbReference type="PROSITE" id="PS50929"/>
    </source>
</evidence>
<accession>A0ABW4JN72</accession>
<evidence type="ECO:0000313" key="9">
    <source>
        <dbReference type="Proteomes" id="UP001597079"/>
    </source>
</evidence>
<dbReference type="Proteomes" id="UP001597079">
    <property type="component" value="Unassembled WGS sequence"/>
</dbReference>
<sequence length="1176" mass="129157">MSSTGPQVRWEDTAKSGAEPTPSWLERLRLRNFWFWRNIGGPLPHSAPEPLRLRGIFHLMSYIRHVWWAAIGLLATIFISGYLGVLPAFVIKQIVNQDITVHSTGPLFKDIGQLIILYLLIALVNVLNGWLGSWSNSRIVWRMREDIFQRQLSMPLSKLVGRGAGQTTVRAINEVGVPGGDSPVFSGVAGILNTITSAINNIVTLISAVIAMFALNVELTLWSFILLPIALVLAVWWGRIAYGAAHRQYESLTSLTNFLLRHTTRERSLLDALLGRRRQVAREFSEQSRILTNASIFERVLPNWYNNLFTIITGATTGIIWLVGGHHVFAGTLTVGVVVAMISLISKLNGPINSLADLWFSFRSLAAIADRVSQDLEDRSGEADGQEAHAATATPLMPPYTLNGATLSDERGATLVSNFNFTLHAGEVLTVVDSLLPEDGAWCWAASFAGWLPLAKGALEVGGVRLDGVDAARHRATISLVSSAVPVVGMTLQQLWQATAPTSDEQIWRKVWKDTVDDAIAFPRLDLDLDDEIFTPVVRFAANLVAAQLRGTTVWVVVGEPDGVEWHWAKFGKAVIRIQPAPTQVAAGSRYLIRRQDGSVMLDPALEVAEACLTAAVAQKVVQPVKLGWSPSILKGDGAGWWASMGLRRNATKETGRFFVPFKWLFDYIRRYWVYWLIILVLGETLATFGQTLSPLFSKNILDNGITDHNLGALNINGFLIIVFGVMQGICNALFVTLFVQSGGKRMCGEIREDFFASLMRAPINFFRKHDSSEIATRGINDINAIFSGTDQLIKVLTWQIIPNIPGMVLLWTIGGARYGFLTLLVDLPFIALTIWVARLNSLLQQRLFQIVGALFSELRQMVSLPRATLVRATGMESEQTAVMSALNHLIYRLGLVQSLRTNWYATVSTIEGNALTVVFWLVGGLAVIHGHLTLGVLTAIMTYSQLYIGLGGGVSSYVTIYGTLANVDRVAGYVDTAVDVSAVKADRLTDTDTQTATQGDNHVLSMTPGTVQRIHGTPQYVADMRDAMLRLRPVAGMDVRVGAVHAHDVDPDTWRKTVAWITLDFPFAGASVRELLDWTATSAQALAEAKRFLHADGENAALDVPADRWTQGRKPEQMLQLLGALAIAQQARLVIVEIPAAWARQAEALIQSLSSYLTESAMVVLEADGEDERPA</sequence>
<dbReference type="InterPro" id="IPR011527">
    <property type="entry name" value="ABC1_TM_dom"/>
</dbReference>
<feature type="transmembrane region" description="Helical" evidence="6">
    <location>
        <begin position="304"/>
        <end position="322"/>
    </location>
</feature>
<dbReference type="InterPro" id="IPR039421">
    <property type="entry name" value="Type_1_exporter"/>
</dbReference>
<feature type="transmembrane region" description="Helical" evidence="6">
    <location>
        <begin position="198"/>
        <end position="215"/>
    </location>
</feature>
<keyword evidence="3 6" id="KW-1133">Transmembrane helix</keyword>
<comment type="subcellular location">
    <subcellularLocation>
        <location evidence="1">Cell membrane</location>
        <topology evidence="1">Multi-pass membrane protein</topology>
    </subcellularLocation>
</comment>
<feature type="transmembrane region" description="Helical" evidence="6">
    <location>
        <begin position="918"/>
        <end position="941"/>
    </location>
</feature>
<dbReference type="RefSeq" id="WP_377944982.1">
    <property type="nucleotide sequence ID" value="NZ_JBHUCX010000083.1"/>
</dbReference>
<keyword evidence="2 6" id="KW-0812">Transmembrane</keyword>
<evidence type="ECO:0000313" key="8">
    <source>
        <dbReference type="EMBL" id="MFD1677073.1"/>
    </source>
</evidence>
<feature type="region of interest" description="Disordered" evidence="5">
    <location>
        <begin position="1"/>
        <end position="20"/>
    </location>
</feature>
<dbReference type="EMBL" id="JBHUCX010000083">
    <property type="protein sequence ID" value="MFD1677073.1"/>
    <property type="molecule type" value="Genomic_DNA"/>
</dbReference>
<dbReference type="Gene3D" id="1.20.1560.10">
    <property type="entry name" value="ABC transporter type 1, transmembrane domain"/>
    <property type="match status" value="2"/>
</dbReference>
<organism evidence="8 9">
    <name type="scientific">Alicyclobacillus fodiniaquatilis</name>
    <dbReference type="NCBI Taxonomy" id="1661150"/>
    <lineage>
        <taxon>Bacteria</taxon>
        <taxon>Bacillati</taxon>
        <taxon>Bacillota</taxon>
        <taxon>Bacilli</taxon>
        <taxon>Bacillales</taxon>
        <taxon>Alicyclobacillaceae</taxon>
        <taxon>Alicyclobacillus</taxon>
    </lineage>
</organism>
<reference evidence="9" key="1">
    <citation type="journal article" date="2019" name="Int. J. Syst. Evol. Microbiol.">
        <title>The Global Catalogue of Microorganisms (GCM) 10K type strain sequencing project: providing services to taxonomists for standard genome sequencing and annotation.</title>
        <authorList>
            <consortium name="The Broad Institute Genomics Platform"/>
            <consortium name="The Broad Institute Genome Sequencing Center for Infectious Disease"/>
            <person name="Wu L."/>
            <person name="Ma J."/>
        </authorList>
    </citation>
    <scope>NUCLEOTIDE SEQUENCE [LARGE SCALE GENOMIC DNA]</scope>
    <source>
        <strain evidence="9">CGMCC 1.12286</strain>
    </source>
</reference>
<feature type="transmembrane region" description="Helical" evidence="6">
    <location>
        <begin position="66"/>
        <end position="91"/>
    </location>
</feature>
<feature type="transmembrane region" description="Helical" evidence="6">
    <location>
        <begin position="111"/>
        <end position="134"/>
    </location>
</feature>
<dbReference type="PANTHER" id="PTHR43394">
    <property type="entry name" value="ATP-DEPENDENT PERMEASE MDL1, MITOCHONDRIAL"/>
    <property type="match status" value="1"/>
</dbReference>
<protein>
    <submittedName>
        <fullName evidence="8">ABC transporter transmembrane domain-containing protein</fullName>
    </submittedName>
</protein>
<feature type="domain" description="ABC transmembrane type-1" evidence="7">
    <location>
        <begin position="71"/>
        <end position="364"/>
    </location>
</feature>
<dbReference type="InterPro" id="IPR036640">
    <property type="entry name" value="ABC1_TM_sf"/>
</dbReference>
<gene>
    <name evidence="8" type="ORF">ACFSB2_20570</name>
</gene>
<dbReference type="PROSITE" id="PS50929">
    <property type="entry name" value="ABC_TM1F"/>
    <property type="match status" value="2"/>
</dbReference>
<feature type="transmembrane region" description="Helical" evidence="6">
    <location>
        <begin position="819"/>
        <end position="838"/>
    </location>
</feature>
<feature type="transmembrane region" description="Helical" evidence="6">
    <location>
        <begin position="328"/>
        <end position="345"/>
    </location>
</feature>
<evidence type="ECO:0000256" key="1">
    <source>
        <dbReference type="ARBA" id="ARBA00004651"/>
    </source>
</evidence>
<evidence type="ECO:0000256" key="6">
    <source>
        <dbReference type="SAM" id="Phobius"/>
    </source>
</evidence>
<evidence type="ECO:0000256" key="2">
    <source>
        <dbReference type="ARBA" id="ARBA00022692"/>
    </source>
</evidence>
<feature type="transmembrane region" description="Helical" evidence="6">
    <location>
        <begin position="221"/>
        <end position="242"/>
    </location>
</feature>
<dbReference type="CDD" id="cd07346">
    <property type="entry name" value="ABC_6TM_exporters"/>
    <property type="match status" value="1"/>
</dbReference>
<keyword evidence="9" id="KW-1185">Reference proteome</keyword>
<evidence type="ECO:0000256" key="3">
    <source>
        <dbReference type="ARBA" id="ARBA00022989"/>
    </source>
</evidence>
<dbReference type="Pfam" id="PF00664">
    <property type="entry name" value="ABC_membrane"/>
    <property type="match status" value="2"/>
</dbReference>
<evidence type="ECO:0000256" key="4">
    <source>
        <dbReference type="ARBA" id="ARBA00023136"/>
    </source>
</evidence>
<name>A0ABW4JN72_9BACL</name>
<feature type="transmembrane region" description="Helical" evidence="6">
    <location>
        <begin position="672"/>
        <end position="693"/>
    </location>
</feature>